<dbReference type="InterPro" id="IPR011048">
    <property type="entry name" value="Haem_d1_sf"/>
</dbReference>
<dbReference type="InterPro" id="IPR019405">
    <property type="entry name" value="Lactonase_7-beta_prop"/>
</dbReference>
<dbReference type="Proteomes" id="UP000295558">
    <property type="component" value="Unassembled WGS sequence"/>
</dbReference>
<dbReference type="OrthoDB" id="9790815at2"/>
<dbReference type="Gene3D" id="2.130.10.10">
    <property type="entry name" value="YVTN repeat-like/Quinoprotein amine dehydrogenase"/>
    <property type="match status" value="1"/>
</dbReference>
<dbReference type="RefSeq" id="WP_036070333.1">
    <property type="nucleotide sequence ID" value="NZ_JAASUO010000013.1"/>
</dbReference>
<dbReference type="GO" id="GO:0005829">
    <property type="term" value="C:cytosol"/>
    <property type="evidence" value="ECO:0007669"/>
    <property type="project" value="TreeGrafter"/>
</dbReference>
<organism evidence="2 3">
    <name type="scientific">Listeria rocourtiae</name>
    <dbReference type="NCBI Taxonomy" id="647910"/>
    <lineage>
        <taxon>Bacteria</taxon>
        <taxon>Bacillati</taxon>
        <taxon>Bacillota</taxon>
        <taxon>Bacilli</taxon>
        <taxon>Bacillales</taxon>
        <taxon>Listeriaceae</taxon>
        <taxon>Listeria</taxon>
    </lineage>
</organism>
<protein>
    <submittedName>
        <fullName evidence="2">6-phosphogluconolactonase</fullName>
    </submittedName>
</protein>
<gene>
    <name evidence="2" type="ORF">DFP96_11375</name>
</gene>
<dbReference type="InterPro" id="IPR050282">
    <property type="entry name" value="Cycloisomerase_2"/>
</dbReference>
<keyword evidence="3" id="KW-1185">Reference proteome</keyword>
<dbReference type="SUPFAM" id="SSF51004">
    <property type="entry name" value="C-terminal (heme d1) domain of cytochrome cd1-nitrite reductase"/>
    <property type="match status" value="1"/>
</dbReference>
<accession>A0A4R6ZGT7</accession>
<name>A0A4R6ZGT7_9LIST</name>
<dbReference type="AlphaFoldDB" id="A0A4R6ZGT7"/>
<evidence type="ECO:0000313" key="3">
    <source>
        <dbReference type="Proteomes" id="UP000295558"/>
    </source>
</evidence>
<evidence type="ECO:0000256" key="1">
    <source>
        <dbReference type="ARBA" id="ARBA00005564"/>
    </source>
</evidence>
<evidence type="ECO:0000313" key="2">
    <source>
        <dbReference type="EMBL" id="TDR51383.1"/>
    </source>
</evidence>
<dbReference type="EMBL" id="SNZK01000013">
    <property type="protein sequence ID" value="TDR51383.1"/>
    <property type="molecule type" value="Genomic_DNA"/>
</dbReference>
<dbReference type="InterPro" id="IPR015943">
    <property type="entry name" value="WD40/YVTN_repeat-like_dom_sf"/>
</dbReference>
<dbReference type="Pfam" id="PF10282">
    <property type="entry name" value="Lactonase"/>
    <property type="match status" value="1"/>
</dbReference>
<dbReference type="PANTHER" id="PTHR30344:SF1">
    <property type="entry name" value="6-PHOSPHOGLUCONOLACTONASE"/>
    <property type="match status" value="1"/>
</dbReference>
<comment type="caution">
    <text evidence="2">The sequence shown here is derived from an EMBL/GenBank/DDBJ whole genome shotgun (WGS) entry which is preliminary data.</text>
</comment>
<dbReference type="GO" id="GO:0017057">
    <property type="term" value="F:6-phosphogluconolactonase activity"/>
    <property type="evidence" value="ECO:0007669"/>
    <property type="project" value="TreeGrafter"/>
</dbReference>
<proteinExistence type="inferred from homology"/>
<reference evidence="2 3" key="1">
    <citation type="submission" date="2019-03" db="EMBL/GenBank/DDBJ databases">
        <title>Genomic Encyclopedia of Type Strains, Phase III (KMG-III): the genomes of soil and plant-associated and newly described type strains.</title>
        <authorList>
            <person name="Whitman W."/>
        </authorList>
    </citation>
    <scope>NUCLEOTIDE SEQUENCE [LARGE SCALE GENOMIC DNA]</scope>
    <source>
        <strain evidence="2 3">CECT 7972</strain>
    </source>
</reference>
<sequence>MANNEAIAYIGTYTKVESEGIYRLHIDKKTGEITQNKLAGKMDNPTYLKLTDDQKYLYSVAKDGENGGIAAFAIKEDGSLDYLNQEVQAGNPPCYVDASKDGAYVVSANYHLGTIVAYPTEKNGVLKAPSSSVQHIGTGPNKERQEKAHAHFAGFTPDEKFVITCDLGTDYVTTYALKDGILDKVSDLKVKGGSGPRNLVFHPNDKIAYIMTEMAADVVVATYDETTGVLTEIQSIPSLPADFSGENKGSAIHISNDGRFLYVSNRGQDAVVTFAIDTEGKLSLAATTPVEGIGPRDFDLDPSGEILLVSNENTNNVTVFGVNKDTGALTLLQKDIHVPEPVCVKFINE</sequence>
<dbReference type="PANTHER" id="PTHR30344">
    <property type="entry name" value="6-PHOSPHOGLUCONOLACTONASE-RELATED"/>
    <property type="match status" value="1"/>
</dbReference>
<comment type="similarity">
    <text evidence="1">Belongs to the cycloisomerase 2 family.</text>
</comment>
<dbReference type="FunFam" id="2.130.10.10:FF:000306">
    <property type="entry name" value="3-carboxymuconate cyclase"/>
    <property type="match status" value="1"/>
</dbReference>
<dbReference type="STRING" id="1265846.PROCOU_06598"/>